<evidence type="ECO:0000313" key="6">
    <source>
        <dbReference type="Proteomes" id="UP001194469"/>
    </source>
</evidence>
<keyword evidence="2" id="KW-0238">DNA-binding</keyword>
<dbReference type="PROSITE" id="PS00622">
    <property type="entry name" value="HTH_LUXR_1"/>
    <property type="match status" value="1"/>
</dbReference>
<feature type="domain" description="HTH luxR-type" evidence="4">
    <location>
        <begin position="777"/>
        <end position="839"/>
    </location>
</feature>
<proteinExistence type="predicted"/>
<sequence>MPRPRRTDIPYFSPRLKARLHEALNMRSVFIEAPSGYGKTTIAQNYLRERLPEGATWIRHVCVEESPQAAWRRFCQTMKKVDAHTGKTMLSFGLPDEDSAGHLAALLRELPCPAPFWLVLDDFHHLAPHVPAPIWKAFLEHEAAHLRLIVVTRPVATRILPYEKAGILRLSADDLRLTETESREYATRAGIALNEAQAQELHRRAEGWIIAATLYLRRWNERGAFAPAFCQAHDSGLDDLLRDVVWDNLDEAGQEWLLRLSPFDAFSAEQAAFLLGTARLTQKTWAALQHNAMLRHDPASGLYYPHSTLLDFTRRRFAELPEETRRDALLAAGDWCARSGDLENAFVFYYRLRDYERILALDLSGMKGEGLLDTPGVAYVPAIKDIAANSTRAMKAMHPLSAIALALDLLSANCHEEFGALFAELADIVETEPFATDQRNYLRGELRLLESFTCYNDIAAMGVRMLDALQLAGRQTSLVRLDDSWTFGNVSVLFMFHREAGRLDGELADMQTYCPHYLALSGGHGAGGPELMEAECRLHRGDADTAEISGYTARHQAALREQASIVIGAEFLLGRVAMLRGNAAAVTGAMDNMADIAGQFPQRANRMAADMARSFLMSLLHQPDEMAPWLREATPGSLARRFFVQVLPFAELCRARYLLLSGKPELLLGESEAALGLATALDYSLALTYGHLHVAAAWSMLGKRDAAADSLRAALALAVPDGLLLPFAECWPWTGPLLKKMRPGVCPEMPPAFASDVFSLAERLESGRRAIAGTRHSARGRFGLSRREDEVARLMADGLSYGEIAQRLCISLNTVKTHLKNAYQKVGTSSRSDMKRLLS</sequence>
<dbReference type="Gene3D" id="1.25.40.10">
    <property type="entry name" value="Tetratricopeptide repeat domain"/>
    <property type="match status" value="1"/>
</dbReference>
<comment type="caution">
    <text evidence="5">The sequence shown here is derived from an EMBL/GenBank/DDBJ whole genome shotgun (WGS) entry which is preliminary data.</text>
</comment>
<dbReference type="PANTHER" id="PTHR44688">
    <property type="entry name" value="DNA-BINDING TRANSCRIPTIONAL ACTIVATOR DEVR_DOSR"/>
    <property type="match status" value="1"/>
</dbReference>
<evidence type="ECO:0000313" key="5">
    <source>
        <dbReference type="EMBL" id="MBG3878647.1"/>
    </source>
</evidence>
<reference evidence="5 6" key="1">
    <citation type="submission" date="2019-08" db="EMBL/GenBank/DDBJ databases">
        <authorList>
            <person name="Luo N."/>
        </authorList>
    </citation>
    <scope>NUCLEOTIDE SEQUENCE [LARGE SCALE GENOMIC DNA]</scope>
    <source>
        <strain evidence="5 6">NCIMB 9442</strain>
    </source>
</reference>
<dbReference type="InterPro" id="IPR036388">
    <property type="entry name" value="WH-like_DNA-bd_sf"/>
</dbReference>
<gene>
    <name evidence="5" type="ORF">FVW20_16955</name>
</gene>
<dbReference type="SMART" id="SM00421">
    <property type="entry name" value="HTH_LUXR"/>
    <property type="match status" value="1"/>
</dbReference>
<dbReference type="CDD" id="cd06170">
    <property type="entry name" value="LuxR_C_like"/>
    <property type="match status" value="1"/>
</dbReference>
<dbReference type="Gene3D" id="1.10.10.10">
    <property type="entry name" value="Winged helix-like DNA-binding domain superfamily/Winged helix DNA-binding domain"/>
    <property type="match status" value="1"/>
</dbReference>
<dbReference type="Pfam" id="PF00196">
    <property type="entry name" value="GerE"/>
    <property type="match status" value="1"/>
</dbReference>
<evidence type="ECO:0000256" key="2">
    <source>
        <dbReference type="ARBA" id="ARBA00023125"/>
    </source>
</evidence>
<dbReference type="Proteomes" id="UP001194469">
    <property type="component" value="Unassembled WGS sequence"/>
</dbReference>
<dbReference type="PANTHER" id="PTHR44688:SF16">
    <property type="entry name" value="DNA-BINDING TRANSCRIPTIONAL ACTIVATOR DEVR_DOSR"/>
    <property type="match status" value="1"/>
</dbReference>
<dbReference type="SUPFAM" id="SSF46894">
    <property type="entry name" value="C-terminal effector domain of the bipartite response regulators"/>
    <property type="match status" value="1"/>
</dbReference>
<keyword evidence="3" id="KW-0804">Transcription</keyword>
<dbReference type="Gene3D" id="3.40.50.300">
    <property type="entry name" value="P-loop containing nucleotide triphosphate hydrolases"/>
    <property type="match status" value="1"/>
</dbReference>
<evidence type="ECO:0000259" key="4">
    <source>
        <dbReference type="PROSITE" id="PS50043"/>
    </source>
</evidence>
<evidence type="ECO:0000256" key="3">
    <source>
        <dbReference type="ARBA" id="ARBA00023163"/>
    </source>
</evidence>
<organism evidence="5 6">
    <name type="scientific">Nitratidesulfovibrio oxamicus</name>
    <dbReference type="NCBI Taxonomy" id="32016"/>
    <lineage>
        <taxon>Bacteria</taxon>
        <taxon>Pseudomonadati</taxon>
        <taxon>Thermodesulfobacteriota</taxon>
        <taxon>Desulfovibrionia</taxon>
        <taxon>Desulfovibrionales</taxon>
        <taxon>Desulfovibrionaceae</taxon>
        <taxon>Nitratidesulfovibrio</taxon>
    </lineage>
</organism>
<dbReference type="PRINTS" id="PR00038">
    <property type="entry name" value="HTHLUXR"/>
</dbReference>
<name>A0ABS0J858_9BACT</name>
<dbReference type="InterPro" id="IPR000792">
    <property type="entry name" value="Tscrpt_reg_LuxR_C"/>
</dbReference>
<dbReference type="SUPFAM" id="SSF52540">
    <property type="entry name" value="P-loop containing nucleoside triphosphate hydrolases"/>
    <property type="match status" value="1"/>
</dbReference>
<dbReference type="InterPro" id="IPR016032">
    <property type="entry name" value="Sig_transdc_resp-reg_C-effctor"/>
</dbReference>
<evidence type="ECO:0000256" key="1">
    <source>
        <dbReference type="ARBA" id="ARBA00023015"/>
    </source>
</evidence>
<dbReference type="PROSITE" id="PS50043">
    <property type="entry name" value="HTH_LUXR_2"/>
    <property type="match status" value="1"/>
</dbReference>
<dbReference type="InterPro" id="IPR011990">
    <property type="entry name" value="TPR-like_helical_dom_sf"/>
</dbReference>
<accession>A0ABS0J858</accession>
<keyword evidence="6" id="KW-1185">Reference proteome</keyword>
<dbReference type="EMBL" id="VRYY01000661">
    <property type="protein sequence ID" value="MBG3878647.1"/>
    <property type="molecule type" value="Genomic_DNA"/>
</dbReference>
<keyword evidence="1" id="KW-0805">Transcription regulation</keyword>
<dbReference type="InterPro" id="IPR027417">
    <property type="entry name" value="P-loop_NTPase"/>
</dbReference>
<dbReference type="RefSeq" id="WP_231039202.1">
    <property type="nucleotide sequence ID" value="NZ_VRYY01000661.1"/>
</dbReference>
<protein>
    <recommendedName>
        <fullName evidence="4">HTH luxR-type domain-containing protein</fullName>
    </recommendedName>
</protein>